<comment type="caution">
    <text evidence="1">The sequence shown here is derived from an EMBL/GenBank/DDBJ whole genome shotgun (WGS) entry which is preliminary data.</text>
</comment>
<dbReference type="EMBL" id="CM042047">
    <property type="protein sequence ID" value="KAI3772076.1"/>
    <property type="molecule type" value="Genomic_DNA"/>
</dbReference>
<evidence type="ECO:0000313" key="2">
    <source>
        <dbReference type="Proteomes" id="UP001055879"/>
    </source>
</evidence>
<protein>
    <submittedName>
        <fullName evidence="1">Uncharacterized protein</fullName>
    </submittedName>
</protein>
<evidence type="ECO:0000313" key="1">
    <source>
        <dbReference type="EMBL" id="KAI3772076.1"/>
    </source>
</evidence>
<reference evidence="2" key="1">
    <citation type="journal article" date="2022" name="Mol. Ecol. Resour.">
        <title>The genomes of chicory, endive, great burdock and yacon provide insights into Asteraceae palaeo-polyploidization history and plant inulin production.</title>
        <authorList>
            <person name="Fan W."/>
            <person name="Wang S."/>
            <person name="Wang H."/>
            <person name="Wang A."/>
            <person name="Jiang F."/>
            <person name="Liu H."/>
            <person name="Zhao H."/>
            <person name="Xu D."/>
            <person name="Zhang Y."/>
        </authorList>
    </citation>
    <scope>NUCLEOTIDE SEQUENCE [LARGE SCALE GENOMIC DNA]</scope>
    <source>
        <strain evidence="2">cv. Niubang</strain>
    </source>
</reference>
<gene>
    <name evidence="1" type="ORF">L6452_03250</name>
</gene>
<sequence>MSRGSVRNRPLPLRFTLTPQNRKPSIVKLLRRASFSLRRSSIIPPPLLWRSSTPSFIPPSLLSLQLVFLFFDFLQDLGLNLIMMAIVVCIWVKAESPLKKEQKKQPFTFIQLVGY</sequence>
<dbReference type="Proteomes" id="UP001055879">
    <property type="component" value="Linkage Group LG01"/>
</dbReference>
<name>A0ACB9FMX7_ARCLA</name>
<organism evidence="1 2">
    <name type="scientific">Arctium lappa</name>
    <name type="common">Greater burdock</name>
    <name type="synonym">Lappa major</name>
    <dbReference type="NCBI Taxonomy" id="4217"/>
    <lineage>
        <taxon>Eukaryota</taxon>
        <taxon>Viridiplantae</taxon>
        <taxon>Streptophyta</taxon>
        <taxon>Embryophyta</taxon>
        <taxon>Tracheophyta</taxon>
        <taxon>Spermatophyta</taxon>
        <taxon>Magnoliopsida</taxon>
        <taxon>eudicotyledons</taxon>
        <taxon>Gunneridae</taxon>
        <taxon>Pentapetalae</taxon>
        <taxon>asterids</taxon>
        <taxon>campanulids</taxon>
        <taxon>Asterales</taxon>
        <taxon>Asteraceae</taxon>
        <taxon>Carduoideae</taxon>
        <taxon>Cardueae</taxon>
        <taxon>Arctiinae</taxon>
        <taxon>Arctium</taxon>
    </lineage>
</organism>
<proteinExistence type="predicted"/>
<keyword evidence="2" id="KW-1185">Reference proteome</keyword>
<accession>A0ACB9FMX7</accession>
<reference evidence="1 2" key="2">
    <citation type="journal article" date="2022" name="Mol. Ecol. Resour.">
        <title>The genomes of chicory, endive, great burdock and yacon provide insights into Asteraceae paleo-polyploidization history and plant inulin production.</title>
        <authorList>
            <person name="Fan W."/>
            <person name="Wang S."/>
            <person name="Wang H."/>
            <person name="Wang A."/>
            <person name="Jiang F."/>
            <person name="Liu H."/>
            <person name="Zhao H."/>
            <person name="Xu D."/>
            <person name="Zhang Y."/>
        </authorList>
    </citation>
    <scope>NUCLEOTIDE SEQUENCE [LARGE SCALE GENOMIC DNA]</scope>
    <source>
        <strain evidence="2">cv. Niubang</strain>
    </source>
</reference>